<keyword evidence="3" id="KW-0653">Protein transport</keyword>
<keyword evidence="3" id="KW-0509">mRNA transport</keyword>
<feature type="compositionally biased region" description="Polar residues" evidence="5">
    <location>
        <begin position="863"/>
        <end position="886"/>
    </location>
</feature>
<keyword evidence="3" id="KW-0906">Nuclear pore complex</keyword>
<feature type="region of interest" description="Disordered" evidence="5">
    <location>
        <begin position="1435"/>
        <end position="1479"/>
    </location>
</feature>
<feature type="region of interest" description="Disordered" evidence="5">
    <location>
        <begin position="457"/>
        <end position="536"/>
    </location>
</feature>
<feature type="compositionally biased region" description="Low complexity" evidence="5">
    <location>
        <begin position="457"/>
        <end position="478"/>
    </location>
</feature>
<feature type="region of interest" description="Disordered" evidence="5">
    <location>
        <begin position="558"/>
        <end position="585"/>
    </location>
</feature>
<dbReference type="EMBL" id="KV878973">
    <property type="protein sequence ID" value="OJK02299.1"/>
    <property type="molecule type" value="Genomic_DNA"/>
</dbReference>
<proteinExistence type="predicted"/>
<comment type="subcellular location">
    <subcellularLocation>
        <location evidence="1">Nucleus</location>
        <location evidence="1">Nuclear pore complex</location>
    </subcellularLocation>
</comment>
<dbReference type="GO" id="GO:0008139">
    <property type="term" value="F:nuclear localization sequence binding"/>
    <property type="evidence" value="ECO:0007669"/>
    <property type="project" value="TreeGrafter"/>
</dbReference>
<dbReference type="OMA" id="RGQCASI"/>
<keyword evidence="4" id="KW-0539">Nucleus</keyword>
<dbReference type="Pfam" id="PF13634">
    <property type="entry name" value="Nucleoporin_FG"/>
    <property type="match status" value="2"/>
</dbReference>
<feature type="compositionally biased region" description="Acidic residues" evidence="5">
    <location>
        <begin position="725"/>
        <end position="734"/>
    </location>
</feature>
<dbReference type="Proteomes" id="UP000184546">
    <property type="component" value="Unassembled WGS sequence"/>
</dbReference>
<feature type="compositionally biased region" description="Polar residues" evidence="5">
    <location>
        <begin position="1038"/>
        <end position="1047"/>
    </location>
</feature>
<feature type="compositionally biased region" description="Low complexity" evidence="5">
    <location>
        <begin position="798"/>
        <end position="807"/>
    </location>
</feature>
<dbReference type="GO" id="GO:0005643">
    <property type="term" value="C:nuclear pore"/>
    <property type="evidence" value="ECO:0007669"/>
    <property type="project" value="UniProtKB-SubCell"/>
</dbReference>
<dbReference type="InterPro" id="IPR025574">
    <property type="entry name" value="Nucleoporin_FG_rpt"/>
</dbReference>
<keyword evidence="2" id="KW-0813">Transport</keyword>
<feature type="compositionally biased region" description="Basic and acidic residues" evidence="5">
    <location>
        <begin position="1142"/>
        <end position="1153"/>
    </location>
</feature>
<dbReference type="GeneID" id="30978567"/>
<dbReference type="PANTHER" id="PTHR23193:SF23">
    <property type="entry name" value="NUCLEAR PORE COMPLEX PROTEIN NUP153"/>
    <property type="match status" value="1"/>
</dbReference>
<feature type="compositionally biased region" description="Low complexity" evidence="5">
    <location>
        <begin position="639"/>
        <end position="651"/>
    </location>
</feature>
<feature type="compositionally biased region" description="Low complexity" evidence="5">
    <location>
        <begin position="569"/>
        <end position="585"/>
    </location>
</feature>
<gene>
    <name evidence="7" type="ORF">ASPACDRAFT_76667</name>
</gene>
<feature type="compositionally biased region" description="Low complexity" evidence="5">
    <location>
        <begin position="664"/>
        <end position="676"/>
    </location>
</feature>
<feature type="region of interest" description="Disordered" evidence="5">
    <location>
        <begin position="614"/>
        <end position="1167"/>
    </location>
</feature>
<feature type="compositionally biased region" description="Low complexity" evidence="5">
    <location>
        <begin position="826"/>
        <end position="843"/>
    </location>
</feature>
<evidence type="ECO:0000256" key="4">
    <source>
        <dbReference type="ARBA" id="ARBA00023242"/>
    </source>
</evidence>
<dbReference type="OrthoDB" id="248320at2759"/>
<organism evidence="7 8">
    <name type="scientific">Aspergillus aculeatus (strain ATCC 16872 / CBS 172.66 / WB 5094)</name>
    <dbReference type="NCBI Taxonomy" id="690307"/>
    <lineage>
        <taxon>Eukaryota</taxon>
        <taxon>Fungi</taxon>
        <taxon>Dikarya</taxon>
        <taxon>Ascomycota</taxon>
        <taxon>Pezizomycotina</taxon>
        <taxon>Eurotiomycetes</taxon>
        <taxon>Eurotiomycetidae</taxon>
        <taxon>Eurotiales</taxon>
        <taxon>Aspergillaceae</taxon>
        <taxon>Aspergillus</taxon>
        <taxon>Aspergillus subgen. Circumdati</taxon>
    </lineage>
</organism>
<evidence type="ECO:0000256" key="1">
    <source>
        <dbReference type="ARBA" id="ARBA00004567"/>
    </source>
</evidence>
<name>A0A1L9X1Y2_ASPA1</name>
<dbReference type="SUPFAM" id="SSF117289">
    <property type="entry name" value="Nucleoporin domain"/>
    <property type="match status" value="1"/>
</dbReference>
<feature type="region of interest" description="Disordered" evidence="5">
    <location>
        <begin position="1"/>
        <end position="31"/>
    </location>
</feature>
<accession>A0A1L9X1Y2</accession>
<keyword evidence="3" id="KW-0811">Translocation</keyword>
<dbReference type="VEuPathDB" id="FungiDB:ASPACDRAFT_76667"/>
<feature type="compositionally biased region" description="Polar residues" evidence="5">
    <location>
        <begin position="845"/>
        <end position="856"/>
    </location>
</feature>
<keyword evidence="8" id="KW-1185">Reference proteome</keyword>
<evidence type="ECO:0000313" key="7">
    <source>
        <dbReference type="EMBL" id="OJK02299.1"/>
    </source>
</evidence>
<dbReference type="RefSeq" id="XP_020058638.1">
    <property type="nucleotide sequence ID" value="XM_020204753.1"/>
</dbReference>
<evidence type="ECO:0000256" key="5">
    <source>
        <dbReference type="SAM" id="MobiDB-lite"/>
    </source>
</evidence>
<sequence>MAFNFGASNPAGGSAPPELGPELPEGTAEDIGFKGVEGDSNVRILPTPWPENALPAPTCSLLAVAPTKGIIVAAGPNVLSVASSDAVRAAICATTEGKVKTKPFQPQATIPLPARPTHVTFASNDTALLLATENGAQLSVFDTSSLTSGNAQPALSIPTNGTTFRTIAANPAPELSSLVALVTTGGDLLVADLKAGNLVSGPNGQVLKSGVSSVCWSNKGKQLVAGLADCTGFQMTPDGTQKDVIPRPPDLEGDCHVSSIAWLENDVFLVVYTPNALEDDMGQNPPSSYYIITRRKQAPFLIQKLPELCMPFGVKRTPAFQFIARLRDYKPHLKDVLIVSSTASTDVGLITRADQPLVKMDMDTTGLFVTTEVSDDTKRANVPLKESTDETSVIGLGIDLSSKEVVVAPIAGEDIAESSTPLPNVLLLNNEGILCSWWFLYSDAIRQKVLYQGMADQTQAPAQPTPQASQPQASPFGQSGFGGSPALGSSAFGSSAAPGFGSPSAQATPQQSSFGAPSFASPSQPGPSFGTNSLLGGNKSQGGLAALAKNEPGFGQSGFASLGGGSGSFGQPSTPGKGLSSLGFAQSGSSSGGGFGAFANKGGTGGFSAFASAKPAGGSPFAQTSTTQTSTVSPFAKMSGTSTFGPSTFGTQLGAESPFTAEKTSGSTGTFGQSSTPFVLGSTFKPDGSAANDLPKPDKPSGLFGFSESMDDMMSSSNKTSPPTEEMDDMEDESATSQQKSEPKEATPSLFGALSATPTSAPKSLFGAPSTTTDSAPKSLFGAPSTTTDSAPKSLFGAPSTTAASAPKSLFGAPSTTTASAPKSLFGAPSTTTSSAPTSTFGSQKPVSNPFGQQASKPGFSLFGNTTPAKSPLSSFSTPADTQTPSKMDDARTPSATPQGAPLPPDPISKASYGPGDTSASSNVSKSSVDDAPLPPDFTSSKPAAKGPAEDAPLPPDFTTFKNGKKTDDEEEAEPEEAPLPPDFSIPKPRKESEDVAPVPDESDGDEYEGEEDVSEEGESEEGEESDFADSGEDITHDISQSESNEPSPKAFPGPFKPGAKLAGGLFSPASKPAPAPQPQPSRSLFGDRSNPTFPVLQNRELPRSPSPVRGAAPKSLFKGDGKKTFGAPQSPGSALIARKASLSEHQRRESQLKPKPSLREPSQQEIRARQLEEEAQALSDDDEDERLRADLALPLEPVPTLDPFLPHQDYAGETSKPGIPGQIERLYRDINSMVDTLGINVRSLSSFLLYQKTSRDPQWVDTLKEDNASDILDKELVLSEIEKFDDAVVMLAASLEQQRVQGVEEKLESCRELLSKDIITLRGQCASIRKTLDAHTDTTTMHFAPLSAEHANLQQDLRSASTEIQAKLADLESAVTLLRAKIADVPPSGGSRHVTRRPTVEAVTTTIQKMMEMAETKRTDIDVLEAQLKRLGIDTTAPAASREGSPFATPRKSTGRFPTTPGSRGSVDGPYHTPDSASRAINFRSSINGSARASRLRNVEAVQDLVSSEETAQWKTKVQRQQHIVESLRSAIGAKKSRVRTVNDL</sequence>
<feature type="compositionally biased region" description="Acidic residues" evidence="5">
    <location>
        <begin position="1001"/>
        <end position="1033"/>
    </location>
</feature>
<evidence type="ECO:0000256" key="2">
    <source>
        <dbReference type="ARBA" id="ARBA00022448"/>
    </source>
</evidence>
<dbReference type="GO" id="GO:0017056">
    <property type="term" value="F:structural constituent of nuclear pore"/>
    <property type="evidence" value="ECO:0007669"/>
    <property type="project" value="TreeGrafter"/>
</dbReference>
<dbReference type="GO" id="GO:0006606">
    <property type="term" value="P:protein import into nucleus"/>
    <property type="evidence" value="ECO:0007669"/>
    <property type="project" value="TreeGrafter"/>
</dbReference>
<reference evidence="8" key="1">
    <citation type="journal article" date="2017" name="Genome Biol.">
        <title>Comparative genomics reveals high biological diversity and specific adaptations in the industrially and medically important fungal genus Aspergillus.</title>
        <authorList>
            <person name="de Vries R.P."/>
            <person name="Riley R."/>
            <person name="Wiebenga A."/>
            <person name="Aguilar-Osorio G."/>
            <person name="Amillis S."/>
            <person name="Uchima C.A."/>
            <person name="Anderluh G."/>
            <person name="Asadollahi M."/>
            <person name="Askin M."/>
            <person name="Barry K."/>
            <person name="Battaglia E."/>
            <person name="Bayram O."/>
            <person name="Benocci T."/>
            <person name="Braus-Stromeyer S.A."/>
            <person name="Caldana C."/>
            <person name="Canovas D."/>
            <person name="Cerqueira G.C."/>
            <person name="Chen F."/>
            <person name="Chen W."/>
            <person name="Choi C."/>
            <person name="Clum A."/>
            <person name="Dos Santos R.A."/>
            <person name="Damasio A.R."/>
            <person name="Diallinas G."/>
            <person name="Emri T."/>
            <person name="Fekete E."/>
            <person name="Flipphi M."/>
            <person name="Freyberg S."/>
            <person name="Gallo A."/>
            <person name="Gournas C."/>
            <person name="Habgood R."/>
            <person name="Hainaut M."/>
            <person name="Harispe M.L."/>
            <person name="Henrissat B."/>
            <person name="Hilden K.S."/>
            <person name="Hope R."/>
            <person name="Hossain A."/>
            <person name="Karabika E."/>
            <person name="Karaffa L."/>
            <person name="Karanyi Z."/>
            <person name="Krasevec N."/>
            <person name="Kuo A."/>
            <person name="Kusch H."/>
            <person name="LaButti K."/>
            <person name="Lagendijk E.L."/>
            <person name="Lapidus A."/>
            <person name="Levasseur A."/>
            <person name="Lindquist E."/>
            <person name="Lipzen A."/>
            <person name="Logrieco A.F."/>
            <person name="MacCabe A."/>
            <person name="Maekelae M.R."/>
            <person name="Malavazi I."/>
            <person name="Melin P."/>
            <person name="Meyer V."/>
            <person name="Mielnichuk N."/>
            <person name="Miskei M."/>
            <person name="Molnar A.P."/>
            <person name="Mule G."/>
            <person name="Ngan C.Y."/>
            <person name="Orejas M."/>
            <person name="Orosz E."/>
            <person name="Ouedraogo J.P."/>
            <person name="Overkamp K.M."/>
            <person name="Park H.-S."/>
            <person name="Perrone G."/>
            <person name="Piumi F."/>
            <person name="Punt P.J."/>
            <person name="Ram A.F."/>
            <person name="Ramon A."/>
            <person name="Rauscher S."/>
            <person name="Record E."/>
            <person name="Riano-Pachon D.M."/>
            <person name="Robert V."/>
            <person name="Roehrig J."/>
            <person name="Ruller R."/>
            <person name="Salamov A."/>
            <person name="Salih N.S."/>
            <person name="Samson R.A."/>
            <person name="Sandor E."/>
            <person name="Sanguinetti M."/>
            <person name="Schuetze T."/>
            <person name="Sepcic K."/>
            <person name="Shelest E."/>
            <person name="Sherlock G."/>
            <person name="Sophianopoulou V."/>
            <person name="Squina F.M."/>
            <person name="Sun H."/>
            <person name="Susca A."/>
            <person name="Todd R.B."/>
            <person name="Tsang A."/>
            <person name="Unkles S.E."/>
            <person name="van de Wiele N."/>
            <person name="van Rossen-Uffink D."/>
            <person name="Oliveira J.V."/>
            <person name="Vesth T.C."/>
            <person name="Visser J."/>
            <person name="Yu J.-H."/>
            <person name="Zhou M."/>
            <person name="Andersen M.R."/>
            <person name="Archer D.B."/>
            <person name="Baker S.E."/>
            <person name="Benoit I."/>
            <person name="Brakhage A.A."/>
            <person name="Braus G.H."/>
            <person name="Fischer R."/>
            <person name="Frisvad J.C."/>
            <person name="Goldman G.H."/>
            <person name="Houbraken J."/>
            <person name="Oakley B."/>
            <person name="Pocsi I."/>
            <person name="Scazzocchio C."/>
            <person name="Seiboth B."/>
            <person name="vanKuyk P.A."/>
            <person name="Wortman J."/>
            <person name="Dyer P.S."/>
            <person name="Grigoriev I.V."/>
        </authorList>
    </citation>
    <scope>NUCLEOTIDE SEQUENCE [LARGE SCALE GENOMIC DNA]</scope>
    <source>
        <strain evidence="8">ATCC 16872 / CBS 172.66 / WB 5094</strain>
    </source>
</reference>
<protein>
    <recommendedName>
        <fullName evidence="6">Nucleoporin Nup159/Nup146 N-terminal domain-containing protein</fullName>
    </recommendedName>
</protein>
<dbReference type="STRING" id="690307.A0A1L9X1Y2"/>
<evidence type="ECO:0000256" key="3">
    <source>
        <dbReference type="ARBA" id="ARBA00023132"/>
    </source>
</evidence>
<dbReference type="InterPro" id="IPR015943">
    <property type="entry name" value="WD40/YVTN_repeat-like_dom_sf"/>
</dbReference>
<dbReference type="PANTHER" id="PTHR23193">
    <property type="entry name" value="NUCLEAR PORE COMPLEX PROTEIN NUP"/>
    <property type="match status" value="1"/>
</dbReference>
<dbReference type="Pfam" id="PF16755">
    <property type="entry name" value="Beta-prop_NUP159_NUP214"/>
    <property type="match status" value="1"/>
</dbReference>
<dbReference type="FunFam" id="2.130.10.10:FF:000645">
    <property type="entry name" value="Putative nuclear pore complex subunit Nup159"/>
    <property type="match status" value="1"/>
</dbReference>
<dbReference type="GO" id="GO:0006405">
    <property type="term" value="P:RNA export from nucleus"/>
    <property type="evidence" value="ECO:0007669"/>
    <property type="project" value="TreeGrafter"/>
</dbReference>
<dbReference type="Gene3D" id="2.130.10.10">
    <property type="entry name" value="YVTN repeat-like/Quinoprotein amine dehydrogenase"/>
    <property type="match status" value="1"/>
</dbReference>
<feature type="compositionally biased region" description="Low complexity" evidence="5">
    <location>
        <begin position="10"/>
        <end position="26"/>
    </location>
</feature>
<dbReference type="InterPro" id="IPR039462">
    <property type="entry name" value="Nup159/Nup146_N"/>
</dbReference>
<evidence type="ECO:0000259" key="6">
    <source>
        <dbReference type="Pfam" id="PF16755"/>
    </source>
</evidence>
<feature type="compositionally biased region" description="Low complexity" evidence="5">
    <location>
        <begin position="486"/>
        <end position="530"/>
    </location>
</feature>
<feature type="compositionally biased region" description="Low complexity" evidence="5">
    <location>
        <begin position="919"/>
        <end position="932"/>
    </location>
</feature>
<feature type="domain" description="Nucleoporin Nup159/Nup146 N-terminal" evidence="6">
    <location>
        <begin position="55"/>
        <end position="434"/>
    </location>
</feature>
<dbReference type="InterPro" id="IPR026054">
    <property type="entry name" value="Nucleoporin"/>
</dbReference>
<evidence type="ECO:0000313" key="8">
    <source>
        <dbReference type="Proteomes" id="UP000184546"/>
    </source>
</evidence>